<dbReference type="InterPro" id="IPR001478">
    <property type="entry name" value="PDZ"/>
</dbReference>
<dbReference type="SMART" id="SM00228">
    <property type="entry name" value="PDZ"/>
    <property type="match status" value="1"/>
</dbReference>
<proteinExistence type="predicted"/>
<dbReference type="InterPro" id="IPR036034">
    <property type="entry name" value="PDZ_sf"/>
</dbReference>
<name>A0A7Z0VLM7_9GAMM</name>
<keyword evidence="3" id="KW-1185">Reference proteome</keyword>
<dbReference type="OrthoDB" id="9778516at2"/>
<dbReference type="Gene3D" id="2.60.40.3650">
    <property type="match status" value="1"/>
</dbReference>
<evidence type="ECO:0000313" key="2">
    <source>
        <dbReference type="EMBL" id="ODJ87516.1"/>
    </source>
</evidence>
<dbReference type="Gene3D" id="1.10.390.10">
    <property type="entry name" value="Neutral Protease Domain 2"/>
    <property type="match status" value="1"/>
</dbReference>
<protein>
    <submittedName>
        <fullName evidence="2">M61 glycyl aminopeptidase</fullName>
    </submittedName>
</protein>
<dbReference type="PIRSF" id="PIRSF016493">
    <property type="entry name" value="Glycyl_aminpptds"/>
    <property type="match status" value="1"/>
</dbReference>
<dbReference type="AlphaFoldDB" id="A0A7Z0VLM7"/>
<dbReference type="SUPFAM" id="SSF55486">
    <property type="entry name" value="Metalloproteases ('zincins'), catalytic domain"/>
    <property type="match status" value="1"/>
</dbReference>
<gene>
    <name evidence="2" type="ORF">CODIS_22260</name>
</gene>
<feature type="domain" description="PDZ" evidence="1">
    <location>
        <begin position="479"/>
        <end position="559"/>
    </location>
</feature>
<keyword evidence="2" id="KW-0645">Protease</keyword>
<evidence type="ECO:0000259" key="1">
    <source>
        <dbReference type="PROSITE" id="PS50106"/>
    </source>
</evidence>
<accession>A0A7Z0VLM7</accession>
<dbReference type="Pfam" id="PF17899">
    <property type="entry name" value="Peptidase_M61_N"/>
    <property type="match status" value="1"/>
</dbReference>
<dbReference type="SUPFAM" id="SSF50156">
    <property type="entry name" value="PDZ domain-like"/>
    <property type="match status" value="1"/>
</dbReference>
<dbReference type="Proteomes" id="UP000094769">
    <property type="component" value="Unassembled WGS sequence"/>
</dbReference>
<dbReference type="InterPro" id="IPR007963">
    <property type="entry name" value="Peptidase_M61_catalytic"/>
</dbReference>
<dbReference type="PROSITE" id="PS50106">
    <property type="entry name" value="PDZ"/>
    <property type="match status" value="1"/>
</dbReference>
<dbReference type="GO" id="GO:0004177">
    <property type="term" value="F:aminopeptidase activity"/>
    <property type="evidence" value="ECO:0007669"/>
    <property type="project" value="UniProtKB-KW"/>
</dbReference>
<organism evidence="2 3">
    <name type="scientific">Candidatus Thiodiazotropha endolucinida</name>
    <dbReference type="NCBI Taxonomy" id="1655433"/>
    <lineage>
        <taxon>Bacteria</taxon>
        <taxon>Pseudomonadati</taxon>
        <taxon>Pseudomonadota</taxon>
        <taxon>Gammaproteobacteria</taxon>
        <taxon>Chromatiales</taxon>
        <taxon>Sedimenticolaceae</taxon>
        <taxon>Candidatus Thiodiazotropha</taxon>
    </lineage>
</organism>
<sequence>MIEYKLSFKSPQAHLFEVELTVKQPDTNGQVIYLPGWIRGSYMVRDFARNIVSIQALSGSEPIELVKLDKQSWRVSPVAGELRIVYTVYAWELTVRTAYFDTEQAYINGPCLFLGVTGLENESCRLSIDRPGESYAEEWRLATAMPAEHIDEAGFGNYLCDRYEALIDYPIEAGHFTDADFLVNDQRHRLVISGVHDAELQRFCSDLGRICHEEVELFGELPISHYLFLLQVVGNGYGGLEHRNSTSLMIGRDDLPKRGDEGVTAGYRKLLALCSHEYFHLWNVKRITPEVFLQQGTAAEVYTRQLWIFEGITSYYDELILVRSGVIERKAYFEMMAETITRVTRNSGRHKQTLEESSFDAWTKFYKQDENAPNAIVSYYAKGALLALLLDLTIRLQSDNTCSLDHVMREMWQRYGRRSVGVPEDGFEKLVAEVTSLDLQPLFDLGVRSTEELPLAEILAEFAVELHLLPAKSSEDQGRVVTEPPKAAPAKPVLGAKWKQLDRRIRILQVFDGGGAQQAGLAAGDEIVAVDGLSMSAKQMEQYIARQQEKVSIEMHLFRRDELKVIHFTAHPAEADTCTIYLPQHPGSIQQQRLNNWLKGHVPAS</sequence>
<dbReference type="InterPro" id="IPR027268">
    <property type="entry name" value="Peptidase_M4/M1_CTD_sf"/>
</dbReference>
<dbReference type="Gene3D" id="2.30.42.10">
    <property type="match status" value="1"/>
</dbReference>
<dbReference type="InterPro" id="IPR024191">
    <property type="entry name" value="Peptidase_M61"/>
</dbReference>
<comment type="caution">
    <text evidence="2">The sequence shown here is derived from an EMBL/GenBank/DDBJ whole genome shotgun (WGS) entry which is preliminary data.</text>
</comment>
<keyword evidence="2" id="KW-0031">Aminopeptidase</keyword>
<dbReference type="EMBL" id="MARB01000011">
    <property type="protein sequence ID" value="ODJ87516.1"/>
    <property type="molecule type" value="Genomic_DNA"/>
</dbReference>
<keyword evidence="2" id="KW-0378">Hydrolase</keyword>
<dbReference type="RefSeq" id="WP_069124821.1">
    <property type="nucleotide sequence ID" value="NZ_MARB01000011.1"/>
</dbReference>
<reference evidence="2 3" key="1">
    <citation type="submission" date="2016-06" db="EMBL/GenBank/DDBJ databases">
        <title>Genome sequence of endosymbiont of Candidatus Endolucinida thiodiazotropha.</title>
        <authorList>
            <person name="Poehlein A."/>
            <person name="Koenig S."/>
            <person name="Heiden S.E."/>
            <person name="Thuermer A."/>
            <person name="Voget S."/>
            <person name="Daniel R."/>
            <person name="Markert S."/>
            <person name="Gros O."/>
            <person name="Schweder T."/>
        </authorList>
    </citation>
    <scope>NUCLEOTIDE SEQUENCE [LARGE SCALE GENOMIC DNA]</scope>
    <source>
        <strain evidence="2 3">COS</strain>
    </source>
</reference>
<dbReference type="InterPro" id="IPR040756">
    <property type="entry name" value="Peptidase_M61_N"/>
</dbReference>
<dbReference type="Pfam" id="PF05299">
    <property type="entry name" value="Peptidase_M61"/>
    <property type="match status" value="1"/>
</dbReference>
<evidence type="ECO:0000313" key="3">
    <source>
        <dbReference type="Proteomes" id="UP000094769"/>
    </source>
</evidence>